<dbReference type="Pfam" id="PF13098">
    <property type="entry name" value="Thioredoxin_2"/>
    <property type="match status" value="1"/>
</dbReference>
<evidence type="ECO:0000313" key="2">
    <source>
        <dbReference type="EMBL" id="ANJ75823.1"/>
    </source>
</evidence>
<keyword evidence="1" id="KW-0574">Periplasm</keyword>
<dbReference type="Gene3D" id="3.10.450.70">
    <property type="entry name" value="Disulphide bond isomerase, DsbC/G, N-terminal"/>
    <property type="match status" value="1"/>
</dbReference>
<keyword evidence="1" id="KW-0732">Signal</keyword>
<dbReference type="SUPFAM" id="SSF52833">
    <property type="entry name" value="Thioredoxin-like"/>
    <property type="match status" value="1"/>
</dbReference>
<dbReference type="InterPro" id="IPR033954">
    <property type="entry name" value="DiS-bond_Isoase_DsbC/G"/>
</dbReference>
<dbReference type="NCBIfam" id="NF008657">
    <property type="entry name" value="PRK11657.1"/>
    <property type="match status" value="1"/>
</dbReference>
<dbReference type="InterPro" id="IPR012336">
    <property type="entry name" value="Thioredoxin-like_fold"/>
</dbReference>
<dbReference type="PANTHER" id="PTHR35272">
    <property type="entry name" value="THIOL:DISULFIDE INTERCHANGE PROTEIN DSBC-RELATED"/>
    <property type="match status" value="1"/>
</dbReference>
<dbReference type="SUPFAM" id="SSF54423">
    <property type="entry name" value="DsbC/DsbG N-terminal domain-like"/>
    <property type="match status" value="1"/>
</dbReference>
<accession>A0A192A656</accession>
<organism evidence="2 3">
    <name type="scientific">Ralstonia insidiosa</name>
    <dbReference type="NCBI Taxonomy" id="190721"/>
    <lineage>
        <taxon>Bacteria</taxon>
        <taxon>Pseudomonadati</taxon>
        <taxon>Pseudomonadota</taxon>
        <taxon>Betaproteobacteria</taxon>
        <taxon>Burkholderiales</taxon>
        <taxon>Burkholderiaceae</taxon>
        <taxon>Ralstonia</taxon>
    </lineage>
</organism>
<dbReference type="EMBL" id="CP016023">
    <property type="protein sequence ID" value="ANJ75823.1"/>
    <property type="molecule type" value="Genomic_DNA"/>
</dbReference>
<dbReference type="OrthoDB" id="5298214at2"/>
<comment type="subcellular location">
    <subcellularLocation>
        <location evidence="1">Periplasm</location>
    </subcellularLocation>
</comment>
<dbReference type="InterPro" id="IPR051470">
    <property type="entry name" value="Thiol:disulfide_interchange"/>
</dbReference>
<dbReference type="InterPro" id="IPR009094">
    <property type="entry name" value="DiS-bond_isomerase_DsbC/G_N_sf"/>
</dbReference>
<name>A0A192A656_9RALS</name>
<evidence type="ECO:0000313" key="3">
    <source>
        <dbReference type="Proteomes" id="UP000078572"/>
    </source>
</evidence>
<dbReference type="InterPro" id="IPR036249">
    <property type="entry name" value="Thioredoxin-like_sf"/>
</dbReference>
<keyword evidence="3" id="KW-1185">Reference proteome</keyword>
<dbReference type="Proteomes" id="UP000078572">
    <property type="component" value="Chromosome 2"/>
</dbReference>
<dbReference type="Gene3D" id="3.40.30.10">
    <property type="entry name" value="Glutaredoxin"/>
    <property type="match status" value="1"/>
</dbReference>
<protein>
    <recommendedName>
        <fullName evidence="1">Thiol:disulfide interchange protein</fullName>
    </recommendedName>
</protein>
<dbReference type="AlphaFoldDB" id="A0A192A656"/>
<keyword evidence="1" id="KW-0676">Redox-active center</keyword>
<sequence length="253" mass="26626">MHCVPLFAGLAALAVATSSVAAGEDRPAVIQSLEKQGVTIVEEFPAGSGLRGFGGVAEQKPLAVYVTPDGNAVIGVRVAADGRALDDQRLQNLVAKPMSAGIWSNLAASTWVQDGKESAPRTVYVFTDPNCPYCNRFFEAARPWVDSGKVQLRHILVGVIKADSSAKAAAILGAKDKTAALFQNERNFSKGGIEPVASVPDNLKRTIDTNTALMGALGFRGTPGIVYEDEQGLIQKINGMPLQAALAKVLGPR</sequence>
<dbReference type="CDD" id="cd03020">
    <property type="entry name" value="DsbA_DsbC_DsbG"/>
    <property type="match status" value="1"/>
</dbReference>
<evidence type="ECO:0000256" key="1">
    <source>
        <dbReference type="RuleBase" id="RU364038"/>
    </source>
</evidence>
<gene>
    <name evidence="2" type="ORF">A9Y76_25505</name>
</gene>
<feature type="chain" id="PRO_5041745899" description="Thiol:disulfide interchange protein" evidence="1">
    <location>
        <begin position="22"/>
        <end position="253"/>
    </location>
</feature>
<dbReference type="PANTHER" id="PTHR35272:SF4">
    <property type="entry name" value="THIOL:DISULFIDE INTERCHANGE PROTEIN DSBG"/>
    <property type="match status" value="1"/>
</dbReference>
<comment type="function">
    <text evidence="1">Required for disulfide bond formation in some periplasmic proteins. Acts by transferring its disulfide bond to other proteins and is reduced in the process.</text>
</comment>
<comment type="similarity">
    <text evidence="1">Belongs to the thioredoxin family. DsbC subfamily.</text>
</comment>
<feature type="signal peptide" evidence="1">
    <location>
        <begin position="1"/>
        <end position="21"/>
    </location>
</feature>
<reference evidence="3" key="1">
    <citation type="submission" date="2016-06" db="EMBL/GenBank/DDBJ databases">
        <authorList>
            <person name="Xu Y."/>
            <person name="Nagy A."/>
            <person name="Yan X."/>
            <person name="Kim S.W."/>
            <person name="Haley B."/>
            <person name="Liu N.T."/>
            <person name="Nou X."/>
        </authorList>
    </citation>
    <scope>NUCLEOTIDE SEQUENCE [LARGE SCALE GENOMIC DNA]</scope>
    <source>
        <strain evidence="3">ATCC 49129</strain>
    </source>
</reference>
<proteinExistence type="inferred from homology"/>
<dbReference type="GO" id="GO:0042597">
    <property type="term" value="C:periplasmic space"/>
    <property type="evidence" value="ECO:0007669"/>
    <property type="project" value="UniProtKB-SubCell"/>
</dbReference>